<sequence length="197" mass="22430">LFKYQQIRKHGISGIENIWHSSDLSMPPLNEAKESKADHISSIEYVYLRQHKEPAIFLRISSDSNLIFPILVGEFAIEKLIDASHEDEKIGGRPDQFQLMRNLVGALGYEIRMVRITERVVHTYYARIFFGKPGEKAMLSVDARPSDAINLAKRCKVPIYVNKAIVAADAIKLVHESPHVGKWRESSRNLSYDPSLD</sequence>
<comment type="similarity">
    <text evidence="1">Belongs to the bifunctional nuclease family.</text>
</comment>
<dbReference type="SUPFAM" id="SSF103256">
    <property type="entry name" value="Hypothetical protein TM0160"/>
    <property type="match status" value="1"/>
</dbReference>
<evidence type="ECO:0000313" key="6">
    <source>
        <dbReference type="Proteomes" id="UP000824469"/>
    </source>
</evidence>
<dbReference type="GO" id="GO:0016567">
    <property type="term" value="P:protein ubiquitination"/>
    <property type="evidence" value="ECO:0007669"/>
    <property type="project" value="TreeGrafter"/>
</dbReference>
<reference evidence="5 6" key="1">
    <citation type="journal article" date="2021" name="Nat. Plants">
        <title>The Taxus genome provides insights into paclitaxel biosynthesis.</title>
        <authorList>
            <person name="Xiong X."/>
            <person name="Gou J."/>
            <person name="Liao Q."/>
            <person name="Li Y."/>
            <person name="Zhou Q."/>
            <person name="Bi G."/>
            <person name="Li C."/>
            <person name="Du R."/>
            <person name="Wang X."/>
            <person name="Sun T."/>
            <person name="Guo L."/>
            <person name="Liang H."/>
            <person name="Lu P."/>
            <person name="Wu Y."/>
            <person name="Zhang Z."/>
            <person name="Ro D.K."/>
            <person name="Shang Y."/>
            <person name="Huang S."/>
            <person name="Yan J."/>
        </authorList>
    </citation>
    <scope>NUCLEOTIDE SEQUENCE [LARGE SCALE GENOMIC DNA]</scope>
    <source>
        <strain evidence="5">Ta-2019</strain>
    </source>
</reference>
<name>A0AA38LC87_TAXCH</name>
<dbReference type="PANTHER" id="PTHR15160">
    <property type="entry name" value="VON HIPPEL-LINDAU PROTEIN"/>
    <property type="match status" value="1"/>
</dbReference>
<dbReference type="Pfam" id="PF02577">
    <property type="entry name" value="BFN_dom"/>
    <property type="match status" value="1"/>
</dbReference>
<evidence type="ECO:0000256" key="3">
    <source>
        <dbReference type="ARBA" id="ARBA00025428"/>
    </source>
</evidence>
<evidence type="ECO:0000313" key="5">
    <source>
        <dbReference type="EMBL" id="KAH9318636.1"/>
    </source>
</evidence>
<proteinExistence type="inferred from homology"/>
<dbReference type="GO" id="GO:0004518">
    <property type="term" value="F:nuclease activity"/>
    <property type="evidence" value="ECO:0007669"/>
    <property type="project" value="UniProtKB-KW"/>
</dbReference>
<dbReference type="PROSITE" id="PS51658">
    <property type="entry name" value="BFN"/>
    <property type="match status" value="1"/>
</dbReference>
<keyword evidence="2" id="KW-0540">Nuclease</keyword>
<evidence type="ECO:0000256" key="2">
    <source>
        <dbReference type="ARBA" id="ARBA00022722"/>
    </source>
</evidence>
<gene>
    <name evidence="5" type="ORF">KI387_020405</name>
</gene>
<dbReference type="GO" id="GO:0005634">
    <property type="term" value="C:nucleus"/>
    <property type="evidence" value="ECO:0007669"/>
    <property type="project" value="TreeGrafter"/>
</dbReference>
<keyword evidence="2" id="KW-0378">Hydrolase</keyword>
<comment type="caution">
    <text evidence="5">The sequence shown here is derived from an EMBL/GenBank/DDBJ whole genome shotgun (WGS) entry which is preliminary data.</text>
</comment>
<feature type="non-terminal residue" evidence="5">
    <location>
        <position position="1"/>
    </location>
</feature>
<feature type="domain" description="BFN" evidence="4">
    <location>
        <begin position="35"/>
        <end position="173"/>
    </location>
</feature>
<evidence type="ECO:0000259" key="4">
    <source>
        <dbReference type="PROSITE" id="PS51658"/>
    </source>
</evidence>
<accession>A0AA38LC87</accession>
<dbReference type="InterPro" id="IPR003729">
    <property type="entry name" value="Bi_nuclease_dom"/>
</dbReference>
<dbReference type="Gene3D" id="3.10.690.10">
    <property type="entry name" value="Bifunctional nuclease domain"/>
    <property type="match status" value="1"/>
</dbReference>
<dbReference type="GO" id="GO:0030891">
    <property type="term" value="C:VCB complex"/>
    <property type="evidence" value="ECO:0007669"/>
    <property type="project" value="TreeGrafter"/>
</dbReference>
<protein>
    <recommendedName>
        <fullName evidence="4">BFN domain-containing protein</fullName>
    </recommendedName>
</protein>
<dbReference type="InterPro" id="IPR036104">
    <property type="entry name" value="BFN_sf"/>
</dbReference>
<feature type="non-terminal residue" evidence="5">
    <location>
        <position position="197"/>
    </location>
</feature>
<dbReference type="AlphaFoldDB" id="A0AA38LC87"/>
<dbReference type="PANTHER" id="PTHR15160:SF1">
    <property type="entry name" value="VON HIPPEL-LINDAU DISEASE TUMOR SUPPRESSOR"/>
    <property type="match status" value="1"/>
</dbReference>
<keyword evidence="6" id="KW-1185">Reference proteome</keyword>
<comment type="function">
    <text evidence="3">Bifunctional nuclease with both RNase and DNase activities. Involved in basal defense response. Participates in abscisic acid-derived callose deposition following infection by a necrotrophic pathogen.</text>
</comment>
<evidence type="ECO:0000256" key="1">
    <source>
        <dbReference type="ARBA" id="ARBA00009095"/>
    </source>
</evidence>
<dbReference type="OMA" id="QFQLMRN"/>
<organism evidence="5 6">
    <name type="scientific">Taxus chinensis</name>
    <name type="common">Chinese yew</name>
    <name type="synonym">Taxus wallichiana var. chinensis</name>
    <dbReference type="NCBI Taxonomy" id="29808"/>
    <lineage>
        <taxon>Eukaryota</taxon>
        <taxon>Viridiplantae</taxon>
        <taxon>Streptophyta</taxon>
        <taxon>Embryophyta</taxon>
        <taxon>Tracheophyta</taxon>
        <taxon>Spermatophyta</taxon>
        <taxon>Pinopsida</taxon>
        <taxon>Pinidae</taxon>
        <taxon>Conifers II</taxon>
        <taxon>Cupressales</taxon>
        <taxon>Taxaceae</taxon>
        <taxon>Taxus</taxon>
    </lineage>
</organism>
<dbReference type="EMBL" id="JAHRHJ020000004">
    <property type="protein sequence ID" value="KAH9318636.1"/>
    <property type="molecule type" value="Genomic_DNA"/>
</dbReference>
<dbReference type="Proteomes" id="UP000824469">
    <property type="component" value="Unassembled WGS sequence"/>
</dbReference>